<name>A0A699TQ58_TANCI</name>
<gene>
    <name evidence="2" type="ORF">Tci_883929</name>
</gene>
<organism evidence="2">
    <name type="scientific">Tanacetum cinerariifolium</name>
    <name type="common">Dalmatian daisy</name>
    <name type="synonym">Chrysanthemum cinerariifolium</name>
    <dbReference type="NCBI Taxonomy" id="118510"/>
    <lineage>
        <taxon>Eukaryota</taxon>
        <taxon>Viridiplantae</taxon>
        <taxon>Streptophyta</taxon>
        <taxon>Embryophyta</taxon>
        <taxon>Tracheophyta</taxon>
        <taxon>Spermatophyta</taxon>
        <taxon>Magnoliopsida</taxon>
        <taxon>eudicotyledons</taxon>
        <taxon>Gunneridae</taxon>
        <taxon>Pentapetalae</taxon>
        <taxon>asterids</taxon>
        <taxon>campanulids</taxon>
        <taxon>Asterales</taxon>
        <taxon>Asteraceae</taxon>
        <taxon>Asteroideae</taxon>
        <taxon>Anthemideae</taxon>
        <taxon>Anthemidinae</taxon>
        <taxon>Tanacetum</taxon>
    </lineage>
</organism>
<sequence>PASDSEPEDVIEVEDTVEPDDETVPASVHEIGESSIATFLQEDGDRLMPNEWVERDLYWTSVQAHEFYREMIRRGVVFEERPNKAIDFSV</sequence>
<feature type="region of interest" description="Disordered" evidence="1">
    <location>
        <begin position="1"/>
        <end position="22"/>
    </location>
</feature>
<feature type="non-terminal residue" evidence="2">
    <location>
        <position position="1"/>
    </location>
</feature>
<evidence type="ECO:0000313" key="2">
    <source>
        <dbReference type="EMBL" id="GFD11960.1"/>
    </source>
</evidence>
<dbReference type="AlphaFoldDB" id="A0A699TQ58"/>
<dbReference type="EMBL" id="BKCJ011262488">
    <property type="protein sequence ID" value="GFD11960.1"/>
    <property type="molecule type" value="Genomic_DNA"/>
</dbReference>
<reference evidence="2" key="1">
    <citation type="journal article" date="2019" name="Sci. Rep.">
        <title>Draft genome of Tanacetum cinerariifolium, the natural source of mosquito coil.</title>
        <authorList>
            <person name="Yamashiro T."/>
            <person name="Shiraishi A."/>
            <person name="Satake H."/>
            <person name="Nakayama K."/>
        </authorList>
    </citation>
    <scope>NUCLEOTIDE SEQUENCE</scope>
</reference>
<accession>A0A699TQ58</accession>
<protein>
    <submittedName>
        <fullName evidence="2">Uncharacterized protein</fullName>
    </submittedName>
</protein>
<evidence type="ECO:0000256" key="1">
    <source>
        <dbReference type="SAM" id="MobiDB-lite"/>
    </source>
</evidence>
<proteinExistence type="predicted"/>
<comment type="caution">
    <text evidence="2">The sequence shown here is derived from an EMBL/GenBank/DDBJ whole genome shotgun (WGS) entry which is preliminary data.</text>
</comment>